<dbReference type="Proteomes" id="UP000254487">
    <property type="component" value="Unassembled WGS sequence"/>
</dbReference>
<dbReference type="AlphaFoldDB" id="A0A377ZQV8"/>
<dbReference type="Pfam" id="PF04448">
    <property type="entry name" value="DUF551"/>
    <property type="match status" value="1"/>
</dbReference>
<proteinExistence type="predicted"/>
<dbReference type="EMBL" id="UGLW01000003">
    <property type="protein sequence ID" value="STU80316.1"/>
    <property type="molecule type" value="Genomic_DNA"/>
</dbReference>
<evidence type="ECO:0000259" key="1">
    <source>
        <dbReference type="Pfam" id="PF04448"/>
    </source>
</evidence>
<evidence type="ECO:0000313" key="3">
    <source>
        <dbReference type="Proteomes" id="UP000254487"/>
    </source>
</evidence>
<name>A0A377ZQV8_KLEPO</name>
<protein>
    <submittedName>
        <fullName evidence="2">Eaa1</fullName>
    </submittedName>
</protein>
<sequence length="410" mass="45947">MTTDITELAHRLKLEVHRAVSNFSPQMNIKTRDLKELVEALEKAQRYTEELREWNAGLAQESCEPVAWMHNNNDIGIPAITVSQKVGHYWMAEFENVQPLYRHAQSAPEYPETLPCPVFLEPGMRFGKGVKTRLVLDAIQRRAEHYAELEAMTPEERAEHDANIEAFKAMLPQPTPVVPAEPDKELTDDVLDEIIAGAKTSMEQYLALSLKAEREAWRQRQPTDDERIMEIEGIHNCERCGDEGWIVGEMGITRCACGQDGNSPVIPDGYVMAPKVPTDEMISSGIAAHYERSQIQIHDRPAPGPMECAYVAMLAAAPHDTPALNSVQSVATVPGKWIPVSERMPEDRISVILWDAEIGEVTSGHYSHKTQTFYHCGDAIENEITHWMPPPCAPQEPSLACISKRSQHLS</sequence>
<reference evidence="2 3" key="1">
    <citation type="submission" date="2018-06" db="EMBL/GenBank/DDBJ databases">
        <authorList>
            <consortium name="Pathogen Informatics"/>
            <person name="Doyle S."/>
        </authorList>
    </citation>
    <scope>NUCLEOTIDE SEQUENCE [LARGE SCALE GENOMIC DNA]</scope>
    <source>
        <strain evidence="2 3">NCTC10313</strain>
    </source>
</reference>
<dbReference type="InterPro" id="IPR007539">
    <property type="entry name" value="DUF551"/>
</dbReference>
<feature type="domain" description="DUF551" evidence="1">
    <location>
        <begin position="336"/>
        <end position="395"/>
    </location>
</feature>
<evidence type="ECO:0000313" key="2">
    <source>
        <dbReference type="EMBL" id="STU80316.1"/>
    </source>
</evidence>
<gene>
    <name evidence="2" type="ORF">NCTC10313_03856</name>
</gene>
<accession>A0A377ZQV8</accession>
<organism evidence="2 3">
    <name type="scientific">Klebsiella pneumoniae subsp. ozaenae</name>
    <dbReference type="NCBI Taxonomy" id="574"/>
    <lineage>
        <taxon>Bacteria</taxon>
        <taxon>Pseudomonadati</taxon>
        <taxon>Pseudomonadota</taxon>
        <taxon>Gammaproteobacteria</taxon>
        <taxon>Enterobacterales</taxon>
        <taxon>Enterobacteriaceae</taxon>
        <taxon>Klebsiella/Raoultella group</taxon>
        <taxon>Klebsiella</taxon>
        <taxon>Klebsiella pneumoniae complex</taxon>
    </lineage>
</organism>